<protein>
    <recommendedName>
        <fullName evidence="4">Endonuclease/exonuclease/phosphatase domain-containing protein</fullName>
    </recommendedName>
</protein>
<dbReference type="PROSITE" id="PS51257">
    <property type="entry name" value="PROKAR_LIPOPROTEIN"/>
    <property type="match status" value="1"/>
</dbReference>
<proteinExistence type="predicted"/>
<evidence type="ECO:0000256" key="1">
    <source>
        <dbReference type="SAM" id="Phobius"/>
    </source>
</evidence>
<dbReference type="RefSeq" id="XP_022461618.1">
    <property type="nucleotide sequence ID" value="XM_022600719.1"/>
</dbReference>
<name>W6MSE9_9ASCO</name>
<feature type="transmembrane region" description="Helical" evidence="1">
    <location>
        <begin position="12"/>
        <end position="33"/>
    </location>
</feature>
<accession>W6MSE9</accession>
<evidence type="ECO:0000313" key="3">
    <source>
        <dbReference type="Proteomes" id="UP000019384"/>
    </source>
</evidence>
<gene>
    <name evidence="2" type="ORF">KUCA_T00005627001</name>
</gene>
<dbReference type="Gene3D" id="3.60.10.10">
    <property type="entry name" value="Endonuclease/exonuclease/phosphatase"/>
    <property type="match status" value="1"/>
</dbReference>
<dbReference type="HOGENOM" id="CLU_030508_0_1_1"/>
<dbReference type="OrthoDB" id="276515at2759"/>
<dbReference type="Proteomes" id="UP000019384">
    <property type="component" value="Unassembled WGS sequence"/>
</dbReference>
<organism evidence="2 3">
    <name type="scientific">Kuraishia capsulata CBS 1993</name>
    <dbReference type="NCBI Taxonomy" id="1382522"/>
    <lineage>
        <taxon>Eukaryota</taxon>
        <taxon>Fungi</taxon>
        <taxon>Dikarya</taxon>
        <taxon>Ascomycota</taxon>
        <taxon>Saccharomycotina</taxon>
        <taxon>Pichiomycetes</taxon>
        <taxon>Pichiales</taxon>
        <taxon>Pichiaceae</taxon>
        <taxon>Kuraishia</taxon>
    </lineage>
</organism>
<sequence length="370" mass="42031">MSYSKGFSPVGAIFGGFFVVSACIALVQMFLLFSPVSPMSLNSNTELAELRFQNWNLRFDSKPDSLSIEETIESLNSTIPNDDEIDYYGIPTEVPWSRRRIDIANDVLFNKPVVFTVNEALVRQVRDLDELLGSDFEWVGVGRNDGRESSEFQAVFYNTKKVKVLSWDTFWLSYTPFEPSKFPGAGSYRSATAVRLRTVDGLKFTILNAHLDDQSEEQRRLGGSLLRYRGAFEFEQQAGPVFLLGDFNSQSSGRSCGAYNLVTGNEDYVEMNSEFVDKYKSSIYKSFTFDDIMAATPVESRLGHHATFTSFRALGITRAFSRIDFQFGGNAHNGEKKWTAIRYKVGEMWYDDRYHLSDHRPVITDVVIEN</sequence>
<dbReference type="GeneID" id="34523006"/>
<keyword evidence="1" id="KW-1133">Transmembrane helix</keyword>
<dbReference type="SUPFAM" id="SSF56219">
    <property type="entry name" value="DNase I-like"/>
    <property type="match status" value="1"/>
</dbReference>
<keyword evidence="1" id="KW-0812">Transmembrane</keyword>
<dbReference type="InterPro" id="IPR036691">
    <property type="entry name" value="Endo/exonu/phosph_ase_sf"/>
</dbReference>
<keyword evidence="3" id="KW-1185">Reference proteome</keyword>
<reference evidence="2" key="1">
    <citation type="submission" date="2013-12" db="EMBL/GenBank/DDBJ databases">
        <authorList>
            <person name="Genoscope - CEA"/>
        </authorList>
    </citation>
    <scope>NUCLEOTIDE SEQUENCE</scope>
    <source>
        <strain evidence="2">CBS 1993</strain>
    </source>
</reference>
<dbReference type="EMBL" id="HG793131">
    <property type="protein sequence ID" value="CDK29634.1"/>
    <property type="molecule type" value="Genomic_DNA"/>
</dbReference>
<dbReference type="AlphaFoldDB" id="W6MSE9"/>
<keyword evidence="1" id="KW-0472">Membrane</keyword>
<evidence type="ECO:0008006" key="4">
    <source>
        <dbReference type="Google" id="ProtNLM"/>
    </source>
</evidence>
<reference evidence="2" key="2">
    <citation type="submission" date="2014-02" db="EMBL/GenBank/DDBJ databases">
        <title>Complete DNA sequence of /Kuraishia capsulata/ illustrates novel genomic features among budding yeasts (/Saccharomycotina/).</title>
        <authorList>
            <person name="Morales L."/>
            <person name="Noel B."/>
            <person name="Porcel B."/>
            <person name="Marcet-Houben M."/>
            <person name="Hullo M-F."/>
            <person name="Sacerdot C."/>
            <person name="Tekaia F."/>
            <person name="Leh-Louis V."/>
            <person name="Despons L."/>
            <person name="Khanna V."/>
            <person name="Aury J-M."/>
            <person name="Barbe V."/>
            <person name="Couloux A."/>
            <person name="Labadie K."/>
            <person name="Pelletier E."/>
            <person name="Souciet J-L."/>
            <person name="Boekhout T."/>
            <person name="Gabaldon T."/>
            <person name="Wincker P."/>
            <person name="Dujon B."/>
        </authorList>
    </citation>
    <scope>NUCLEOTIDE SEQUENCE</scope>
    <source>
        <strain evidence="2">CBS 1993</strain>
    </source>
</reference>
<evidence type="ECO:0000313" key="2">
    <source>
        <dbReference type="EMBL" id="CDK29634.1"/>
    </source>
</evidence>